<feature type="transmembrane region" description="Helical" evidence="1">
    <location>
        <begin position="192"/>
        <end position="214"/>
    </location>
</feature>
<sequence length="245" mass="25364">MTTPPAAPLPARQIRFRRLLLLALSAVAGYVDVLSYTQFDRVFVANMTGNTVLLGISLVDGDRGALLQHALAIVGFMGGAAFGTWVGHGRDARSGLRRGLTVEIVLLVVVAAGWTLSGDATPGPAVREGLIAAASAAMGVQSAAARRIDVLGISTTYLTGMLTRLSTLAFDRAVGEAPPGEPVPRWTPPPDAVLLAATWGVYVGGAAAAAAVLLVTKSWAVVVPIVVLLAMVVRWPAWRRPAAAG</sequence>
<feature type="transmembrane region" description="Helical" evidence="1">
    <location>
        <begin position="219"/>
        <end position="237"/>
    </location>
</feature>
<evidence type="ECO:0000313" key="3">
    <source>
        <dbReference type="Proteomes" id="UP001267426"/>
    </source>
</evidence>
<dbReference type="PANTHER" id="PTHR37314">
    <property type="entry name" value="SLR0142 PROTEIN"/>
    <property type="match status" value="1"/>
</dbReference>
<dbReference type="Proteomes" id="UP001267426">
    <property type="component" value="Unassembled WGS sequence"/>
</dbReference>
<evidence type="ECO:0000313" key="2">
    <source>
        <dbReference type="EMBL" id="MDT0632332.1"/>
    </source>
</evidence>
<evidence type="ECO:0000256" key="1">
    <source>
        <dbReference type="SAM" id="Phobius"/>
    </source>
</evidence>
<gene>
    <name evidence="2" type="ORF">RM540_11290</name>
</gene>
<name>A0ABU3BSR7_9BACT</name>
<dbReference type="EMBL" id="JAVRHT010000026">
    <property type="protein sequence ID" value="MDT0632332.1"/>
    <property type="molecule type" value="Genomic_DNA"/>
</dbReference>
<feature type="transmembrane region" description="Helical" evidence="1">
    <location>
        <begin position="99"/>
        <end position="117"/>
    </location>
</feature>
<reference evidence="2 3" key="1">
    <citation type="submission" date="2023-09" db="EMBL/GenBank/DDBJ databases">
        <authorList>
            <person name="Rey-Velasco X."/>
        </authorList>
    </citation>
    <scope>NUCLEOTIDE SEQUENCE [LARGE SCALE GENOMIC DNA]</scope>
    <source>
        <strain evidence="2 3">F394</strain>
    </source>
</reference>
<dbReference type="RefSeq" id="WP_311664123.1">
    <property type="nucleotide sequence ID" value="NZ_JAVRHT010000026.1"/>
</dbReference>
<keyword evidence="3" id="KW-1185">Reference proteome</keyword>
<keyword evidence="1" id="KW-1133">Transmembrane helix</keyword>
<keyword evidence="1" id="KW-0812">Transmembrane</keyword>
<dbReference type="Pfam" id="PF06912">
    <property type="entry name" value="DUF1275"/>
    <property type="match status" value="1"/>
</dbReference>
<comment type="caution">
    <text evidence="2">The sequence shown here is derived from an EMBL/GenBank/DDBJ whole genome shotgun (WGS) entry which is preliminary data.</text>
</comment>
<dbReference type="InterPro" id="IPR010699">
    <property type="entry name" value="DUF1275"/>
</dbReference>
<accession>A0ABU3BSR7</accession>
<feature type="transmembrane region" description="Helical" evidence="1">
    <location>
        <begin position="66"/>
        <end position="87"/>
    </location>
</feature>
<proteinExistence type="predicted"/>
<feature type="transmembrane region" description="Helical" evidence="1">
    <location>
        <begin position="19"/>
        <end position="39"/>
    </location>
</feature>
<dbReference type="PANTHER" id="PTHR37314:SF4">
    <property type="entry name" value="UPF0700 TRANSMEMBRANE PROTEIN YOAK"/>
    <property type="match status" value="1"/>
</dbReference>
<organism evidence="2 3">
    <name type="scientific">Rubrivirga litoralis</name>
    <dbReference type="NCBI Taxonomy" id="3075598"/>
    <lineage>
        <taxon>Bacteria</taxon>
        <taxon>Pseudomonadati</taxon>
        <taxon>Rhodothermota</taxon>
        <taxon>Rhodothermia</taxon>
        <taxon>Rhodothermales</taxon>
        <taxon>Rubricoccaceae</taxon>
        <taxon>Rubrivirga</taxon>
    </lineage>
</organism>
<keyword evidence="1" id="KW-0472">Membrane</keyword>
<protein>
    <submittedName>
        <fullName evidence="2">YoaK family protein</fullName>
    </submittedName>
</protein>